<dbReference type="EMBL" id="MU806228">
    <property type="protein sequence ID" value="KAJ3837691.1"/>
    <property type="molecule type" value="Genomic_DNA"/>
</dbReference>
<dbReference type="AlphaFoldDB" id="A0AA38UDP4"/>
<dbReference type="Gene3D" id="3.40.50.300">
    <property type="entry name" value="P-loop containing nucleotide triphosphate hydrolases"/>
    <property type="match status" value="1"/>
</dbReference>
<dbReference type="Proteomes" id="UP001163846">
    <property type="component" value="Unassembled WGS sequence"/>
</dbReference>
<comment type="caution">
    <text evidence="2">The sequence shown here is derived from an EMBL/GenBank/DDBJ whole genome shotgun (WGS) entry which is preliminary data.</text>
</comment>
<evidence type="ECO:0000313" key="3">
    <source>
        <dbReference type="Proteomes" id="UP001163846"/>
    </source>
</evidence>
<organism evidence="2 3">
    <name type="scientific">Lentinula raphanica</name>
    <dbReference type="NCBI Taxonomy" id="153919"/>
    <lineage>
        <taxon>Eukaryota</taxon>
        <taxon>Fungi</taxon>
        <taxon>Dikarya</taxon>
        <taxon>Basidiomycota</taxon>
        <taxon>Agaricomycotina</taxon>
        <taxon>Agaricomycetes</taxon>
        <taxon>Agaricomycetidae</taxon>
        <taxon>Agaricales</taxon>
        <taxon>Marasmiineae</taxon>
        <taxon>Omphalotaceae</taxon>
        <taxon>Lentinula</taxon>
    </lineage>
</organism>
<keyword evidence="3" id="KW-1185">Reference proteome</keyword>
<dbReference type="InterPro" id="IPR027417">
    <property type="entry name" value="P-loop_NTPase"/>
</dbReference>
<accession>A0AA38UDP4</accession>
<name>A0AA38UDP4_9AGAR</name>
<sequence length="293" mass="32610">MSQEFEVGHSAVPNAATTTVEKPIASPTTTTIQPPWTKRHLNLILIGDVNSGKTAFLDLLANVCAGVPLEDFKPVHKAANERDSSQPGSNTNVPEFYTISCANGTEVNILDTPGLGDPRGIEIDFQNRNAIVKAIQRHFETVNAIIILANGSLYHTMGVEFVIKTISHIFPHSIANNIAFVLTMVDDPTMIVFDRSYLPDELKDAKVWGINNPFSLWMKYQKKIAENPRTLPEDFLEEMNDSIHRDYPKTLTTLSEVFQFLDKCEVQPMESAYSLKERPDIEAPVPNVIAGMN</sequence>
<proteinExistence type="predicted"/>
<evidence type="ECO:0000313" key="2">
    <source>
        <dbReference type="EMBL" id="KAJ3837691.1"/>
    </source>
</evidence>
<reference evidence="2" key="1">
    <citation type="submission" date="2022-08" db="EMBL/GenBank/DDBJ databases">
        <authorList>
            <consortium name="DOE Joint Genome Institute"/>
            <person name="Min B."/>
            <person name="Riley R."/>
            <person name="Sierra-Patev S."/>
            <person name="Naranjo-Ortiz M."/>
            <person name="Looney B."/>
            <person name="Konkel Z."/>
            <person name="Slot J.C."/>
            <person name="Sakamoto Y."/>
            <person name="Steenwyk J.L."/>
            <person name="Rokas A."/>
            <person name="Carro J."/>
            <person name="Camarero S."/>
            <person name="Ferreira P."/>
            <person name="Molpeceres G."/>
            <person name="Ruiz-Duenas F.J."/>
            <person name="Serrano A."/>
            <person name="Henrissat B."/>
            <person name="Drula E."/>
            <person name="Hughes K.W."/>
            <person name="Mata J.L."/>
            <person name="Ishikawa N.K."/>
            <person name="Vargas-Isla R."/>
            <person name="Ushijima S."/>
            <person name="Smith C.A."/>
            <person name="Ahrendt S."/>
            <person name="Andreopoulos W."/>
            <person name="He G."/>
            <person name="Labutti K."/>
            <person name="Lipzen A."/>
            <person name="Ng V."/>
            <person name="Sandor L."/>
            <person name="Barry K."/>
            <person name="Martinez A.T."/>
            <person name="Xiao Y."/>
            <person name="Gibbons J.G."/>
            <person name="Terashima K."/>
            <person name="Hibbett D.S."/>
            <person name="Grigoriev I.V."/>
        </authorList>
    </citation>
    <scope>NUCLEOTIDE SEQUENCE</scope>
    <source>
        <strain evidence="2">TFB9207</strain>
    </source>
</reference>
<dbReference type="SUPFAM" id="SSF52540">
    <property type="entry name" value="P-loop containing nucleoside triphosphate hydrolases"/>
    <property type="match status" value="1"/>
</dbReference>
<feature type="region of interest" description="Disordered" evidence="1">
    <location>
        <begin position="1"/>
        <end position="33"/>
    </location>
</feature>
<protein>
    <recommendedName>
        <fullName evidence="4">G domain-containing protein</fullName>
    </recommendedName>
</protein>
<gene>
    <name evidence="2" type="ORF">F5878DRAFT_621643</name>
</gene>
<dbReference type="PANTHER" id="PTHR32046:SF11">
    <property type="entry name" value="IMMUNE-ASSOCIATED NUCLEOTIDE-BINDING PROTEIN 10-LIKE"/>
    <property type="match status" value="1"/>
</dbReference>
<evidence type="ECO:0000256" key="1">
    <source>
        <dbReference type="SAM" id="MobiDB-lite"/>
    </source>
</evidence>
<dbReference type="CDD" id="cd00882">
    <property type="entry name" value="Ras_like_GTPase"/>
    <property type="match status" value="1"/>
</dbReference>
<dbReference type="PANTHER" id="PTHR32046">
    <property type="entry name" value="G DOMAIN-CONTAINING PROTEIN"/>
    <property type="match status" value="1"/>
</dbReference>
<feature type="compositionally biased region" description="Polar residues" evidence="1">
    <location>
        <begin position="15"/>
        <end position="33"/>
    </location>
</feature>
<evidence type="ECO:0008006" key="4">
    <source>
        <dbReference type="Google" id="ProtNLM"/>
    </source>
</evidence>